<gene>
    <name evidence="2" type="ORF">FRACYDRAFT_270557</name>
</gene>
<keyword evidence="1" id="KW-0812">Transmembrane</keyword>
<dbReference type="Proteomes" id="UP000095751">
    <property type="component" value="Unassembled WGS sequence"/>
</dbReference>
<proteinExistence type="predicted"/>
<keyword evidence="1" id="KW-1133">Transmembrane helix</keyword>
<name>A0A1E7F286_9STRA</name>
<keyword evidence="3" id="KW-1185">Reference proteome</keyword>
<dbReference type="AlphaFoldDB" id="A0A1E7F286"/>
<protein>
    <submittedName>
        <fullName evidence="2">Uncharacterized protein</fullName>
    </submittedName>
</protein>
<evidence type="ECO:0000313" key="3">
    <source>
        <dbReference type="Proteomes" id="UP000095751"/>
    </source>
</evidence>
<dbReference type="EMBL" id="KV784365">
    <property type="protein sequence ID" value="OEU12236.1"/>
    <property type="molecule type" value="Genomic_DNA"/>
</dbReference>
<reference evidence="2 3" key="1">
    <citation type="submission" date="2016-09" db="EMBL/GenBank/DDBJ databases">
        <title>Extensive genetic diversity and differential bi-allelic expression allows diatom success in the polar Southern Ocean.</title>
        <authorList>
            <consortium name="DOE Joint Genome Institute"/>
            <person name="Mock T."/>
            <person name="Otillar R.P."/>
            <person name="Strauss J."/>
            <person name="Dupont C."/>
            <person name="Frickenhaus S."/>
            <person name="Maumus F."/>
            <person name="Mcmullan M."/>
            <person name="Sanges R."/>
            <person name="Schmutz J."/>
            <person name="Toseland A."/>
            <person name="Valas R."/>
            <person name="Veluchamy A."/>
            <person name="Ward B.J."/>
            <person name="Allen A."/>
            <person name="Barry K."/>
            <person name="Falciatore A."/>
            <person name="Ferrante M."/>
            <person name="Fortunato A.E."/>
            <person name="Gloeckner G."/>
            <person name="Gruber A."/>
            <person name="Hipkin R."/>
            <person name="Janech M."/>
            <person name="Kroth P."/>
            <person name="Leese F."/>
            <person name="Lindquist E."/>
            <person name="Lyon B.R."/>
            <person name="Martin J."/>
            <person name="Mayer C."/>
            <person name="Parker M."/>
            <person name="Quesneville H."/>
            <person name="Raymond J."/>
            <person name="Uhlig C."/>
            <person name="Valentin K.U."/>
            <person name="Worden A.Z."/>
            <person name="Armbrust E.V."/>
            <person name="Bowler C."/>
            <person name="Green B."/>
            <person name="Moulton V."/>
            <person name="Van Oosterhout C."/>
            <person name="Grigoriev I."/>
        </authorList>
    </citation>
    <scope>NUCLEOTIDE SEQUENCE [LARGE SCALE GENOMIC DNA]</scope>
    <source>
        <strain evidence="2 3">CCMP1102</strain>
    </source>
</reference>
<feature type="transmembrane region" description="Helical" evidence="1">
    <location>
        <begin position="21"/>
        <end position="42"/>
    </location>
</feature>
<dbReference type="InParanoid" id="A0A1E7F286"/>
<accession>A0A1E7F286</accession>
<evidence type="ECO:0000313" key="2">
    <source>
        <dbReference type="EMBL" id="OEU12236.1"/>
    </source>
</evidence>
<evidence type="ECO:0000256" key="1">
    <source>
        <dbReference type="SAM" id="Phobius"/>
    </source>
</evidence>
<feature type="transmembrane region" description="Helical" evidence="1">
    <location>
        <begin position="62"/>
        <end position="93"/>
    </location>
</feature>
<keyword evidence="1" id="KW-0472">Membrane</keyword>
<sequence>MTFFGGVFRDVYSISNSNEKTITIVITAINVAIAIAVAIAITNTTIRRKSNPTTTPWTFPTSITVICGAVVFVIDICGTVFAIATILVLRIFIIDRCESSRRRDVIEEGGWYRYPRR</sequence>
<organism evidence="2 3">
    <name type="scientific">Fragilariopsis cylindrus CCMP1102</name>
    <dbReference type="NCBI Taxonomy" id="635003"/>
    <lineage>
        <taxon>Eukaryota</taxon>
        <taxon>Sar</taxon>
        <taxon>Stramenopiles</taxon>
        <taxon>Ochrophyta</taxon>
        <taxon>Bacillariophyta</taxon>
        <taxon>Bacillariophyceae</taxon>
        <taxon>Bacillariophycidae</taxon>
        <taxon>Bacillariales</taxon>
        <taxon>Bacillariaceae</taxon>
        <taxon>Fragilariopsis</taxon>
    </lineage>
</organism>
<dbReference type="KEGG" id="fcy:FRACYDRAFT_270557"/>